<dbReference type="InterPro" id="IPR000629">
    <property type="entry name" value="RNA-helicase_DEAD-box_CS"/>
</dbReference>
<comment type="similarity">
    <text evidence="8">Belongs to the DEAD box helicase family.</text>
</comment>
<dbReference type="PROSITE" id="PS00039">
    <property type="entry name" value="DEAD_ATP_HELICASE"/>
    <property type="match status" value="1"/>
</dbReference>
<keyword evidence="4 8" id="KW-0347">Helicase</keyword>
<dbReference type="SMART" id="SM00490">
    <property type="entry name" value="HELICc"/>
    <property type="match status" value="1"/>
</dbReference>
<evidence type="ECO:0000256" key="5">
    <source>
        <dbReference type="ARBA" id="ARBA00022840"/>
    </source>
</evidence>
<dbReference type="GO" id="GO:0003724">
    <property type="term" value="F:RNA helicase activity"/>
    <property type="evidence" value="ECO:0007669"/>
    <property type="project" value="UniProtKB-EC"/>
</dbReference>
<dbReference type="PROSITE" id="PS51194">
    <property type="entry name" value="HELICASE_CTER"/>
    <property type="match status" value="1"/>
</dbReference>
<dbReference type="PROSITE" id="PS51195">
    <property type="entry name" value="Q_MOTIF"/>
    <property type="match status" value="1"/>
</dbReference>
<gene>
    <name evidence="13" type="ORF">BT67DRAFT_434774</name>
</gene>
<dbReference type="InterPro" id="IPR014001">
    <property type="entry name" value="Helicase_ATP-bd"/>
</dbReference>
<feature type="short sequence motif" description="Q motif" evidence="7">
    <location>
        <begin position="132"/>
        <end position="160"/>
    </location>
</feature>
<protein>
    <recommendedName>
        <fullName evidence="1">RNA helicase</fullName>
        <ecNumber evidence="1">3.6.4.13</ecNumber>
    </recommendedName>
</protein>
<proteinExistence type="inferred from homology"/>
<feature type="domain" description="Helicase C-terminal" evidence="11">
    <location>
        <begin position="387"/>
        <end position="535"/>
    </location>
</feature>
<feature type="compositionally biased region" description="Basic and acidic residues" evidence="9">
    <location>
        <begin position="570"/>
        <end position="582"/>
    </location>
</feature>
<dbReference type="InterPro" id="IPR001650">
    <property type="entry name" value="Helicase_C-like"/>
</dbReference>
<reference evidence="13" key="2">
    <citation type="submission" date="2023-05" db="EMBL/GenBank/DDBJ databases">
        <authorList>
            <consortium name="Lawrence Berkeley National Laboratory"/>
            <person name="Steindorff A."/>
            <person name="Hensen N."/>
            <person name="Bonometti L."/>
            <person name="Westerberg I."/>
            <person name="Brannstrom I.O."/>
            <person name="Guillou S."/>
            <person name="Cros-Aarteil S."/>
            <person name="Calhoun S."/>
            <person name="Haridas S."/>
            <person name="Kuo A."/>
            <person name="Mondo S."/>
            <person name="Pangilinan J."/>
            <person name="Riley R."/>
            <person name="Labutti K."/>
            <person name="Andreopoulos B."/>
            <person name="Lipzen A."/>
            <person name="Chen C."/>
            <person name="Yanf M."/>
            <person name="Daum C."/>
            <person name="Ng V."/>
            <person name="Clum A."/>
            <person name="Ohm R."/>
            <person name="Martin F."/>
            <person name="Silar P."/>
            <person name="Natvig D."/>
            <person name="Lalanne C."/>
            <person name="Gautier V."/>
            <person name="Ament-Velasquez S.L."/>
            <person name="Kruys A."/>
            <person name="Hutchinson M.I."/>
            <person name="Powell A.J."/>
            <person name="Barry K."/>
            <person name="Miller A.N."/>
            <person name="Grigoriev I.V."/>
            <person name="Debuchy R."/>
            <person name="Gladieux P."/>
            <person name="Thoren M.H."/>
            <person name="Johannesson H."/>
        </authorList>
    </citation>
    <scope>NUCLEOTIDE SEQUENCE</scope>
    <source>
        <strain evidence="13">CBS 123565</strain>
    </source>
</reference>
<evidence type="ECO:0000256" key="2">
    <source>
        <dbReference type="ARBA" id="ARBA00022741"/>
    </source>
</evidence>
<evidence type="ECO:0000256" key="4">
    <source>
        <dbReference type="ARBA" id="ARBA00022806"/>
    </source>
</evidence>
<evidence type="ECO:0000256" key="9">
    <source>
        <dbReference type="SAM" id="MobiDB-lite"/>
    </source>
</evidence>
<dbReference type="InterPro" id="IPR011545">
    <property type="entry name" value="DEAD/DEAH_box_helicase_dom"/>
</dbReference>
<dbReference type="GO" id="GO:0005524">
    <property type="term" value="F:ATP binding"/>
    <property type="evidence" value="ECO:0007669"/>
    <property type="project" value="UniProtKB-KW"/>
</dbReference>
<feature type="region of interest" description="Disordered" evidence="9">
    <location>
        <begin position="545"/>
        <end position="590"/>
    </location>
</feature>
<keyword evidence="14" id="KW-1185">Reference proteome</keyword>
<evidence type="ECO:0000259" key="11">
    <source>
        <dbReference type="PROSITE" id="PS51194"/>
    </source>
</evidence>
<dbReference type="AlphaFoldDB" id="A0AAN6UI41"/>
<evidence type="ECO:0000256" key="7">
    <source>
        <dbReference type="PROSITE-ProRule" id="PRU00552"/>
    </source>
</evidence>
<evidence type="ECO:0000259" key="12">
    <source>
        <dbReference type="PROSITE" id="PS51195"/>
    </source>
</evidence>
<evidence type="ECO:0000313" key="14">
    <source>
        <dbReference type="Proteomes" id="UP001304895"/>
    </source>
</evidence>
<keyword evidence="3 8" id="KW-0378">Hydrolase</keyword>
<dbReference type="EC" id="3.6.4.13" evidence="1"/>
<comment type="catalytic activity">
    <reaction evidence="6">
        <text>ATP + H2O = ADP + phosphate + H(+)</text>
        <dbReference type="Rhea" id="RHEA:13065"/>
        <dbReference type="ChEBI" id="CHEBI:15377"/>
        <dbReference type="ChEBI" id="CHEBI:15378"/>
        <dbReference type="ChEBI" id="CHEBI:30616"/>
        <dbReference type="ChEBI" id="CHEBI:43474"/>
        <dbReference type="ChEBI" id="CHEBI:456216"/>
        <dbReference type="EC" id="3.6.4.13"/>
    </reaction>
</comment>
<keyword evidence="2 8" id="KW-0547">Nucleotide-binding</keyword>
<dbReference type="Proteomes" id="UP001304895">
    <property type="component" value="Unassembled WGS sequence"/>
</dbReference>
<dbReference type="Gene3D" id="3.40.50.300">
    <property type="entry name" value="P-loop containing nucleotide triphosphate hydrolases"/>
    <property type="match status" value="2"/>
</dbReference>
<dbReference type="GO" id="GO:0003676">
    <property type="term" value="F:nucleic acid binding"/>
    <property type="evidence" value="ECO:0007669"/>
    <property type="project" value="InterPro"/>
</dbReference>
<evidence type="ECO:0000256" key="3">
    <source>
        <dbReference type="ARBA" id="ARBA00022801"/>
    </source>
</evidence>
<dbReference type="CDD" id="cd18787">
    <property type="entry name" value="SF2_C_DEAD"/>
    <property type="match status" value="1"/>
</dbReference>
<comment type="caution">
    <text evidence="13">The sequence shown here is derived from an EMBL/GenBank/DDBJ whole genome shotgun (WGS) entry which is preliminary data.</text>
</comment>
<name>A0AAN6UI41_9PEZI</name>
<dbReference type="InterPro" id="IPR014014">
    <property type="entry name" value="RNA_helicase_DEAD_Q_motif"/>
</dbReference>
<evidence type="ECO:0000256" key="8">
    <source>
        <dbReference type="RuleBase" id="RU000492"/>
    </source>
</evidence>
<dbReference type="SUPFAM" id="SSF52540">
    <property type="entry name" value="P-loop containing nucleoside triphosphate hydrolases"/>
    <property type="match status" value="1"/>
</dbReference>
<feature type="domain" description="DEAD-box RNA helicase Q" evidence="12">
    <location>
        <begin position="132"/>
        <end position="160"/>
    </location>
</feature>
<evidence type="ECO:0000313" key="13">
    <source>
        <dbReference type="EMBL" id="KAK4133320.1"/>
    </source>
</evidence>
<evidence type="ECO:0000259" key="10">
    <source>
        <dbReference type="PROSITE" id="PS51192"/>
    </source>
</evidence>
<dbReference type="Pfam" id="PF00270">
    <property type="entry name" value="DEAD"/>
    <property type="match status" value="1"/>
</dbReference>
<dbReference type="EMBL" id="MU853412">
    <property type="protein sequence ID" value="KAK4133320.1"/>
    <property type="molecule type" value="Genomic_DNA"/>
</dbReference>
<sequence length="590" mass="64585">MSAKDWGPSAPEAAESHNGEAVGIFGASELRDALPDNGEVEENKEHVPPQSWVPPTPYDYTSFGATGDHDWDGNAKVYEWDGEEGDVGPEHPALEVQLFGEPSNRAKKGIDFSKIASILLYQEGPARVEPIADFKNAGLHPAMLKNVQLAGYEVPTPIQRYCLPAIHLGYDVVGVAQTGSGKTGAYLIPILNKLMGKAKKFAADRPNPATYNPAIDVVFRAEPLVVIVLPTRELAVQVFNEARKFCYRTMLRPCVVYGGGPMRAQEEQLRKGCDVLIGTPGRLAHMIDRPQTLTLRRVRYIVIDEADEMLQDDWKDDLDKIMSGGEQEEGNINYMLFSATFPKGARDLAMTHLAETHVRLRVGRAGSSHENIKQSIIFVEPAMKKKALIDLLASLPPSRTIVFVNSQRTADELDDFLYNLGMPSTSIHAGRSQVEREAAMRAFRGGKCPILISTGVGARGLDCANLMHVINYDLPSMQHGGIEEYTHRIGRTGRIGHRGLASSFYNNRDEPIASVLTRTLLETKQEVPDFLQSFIPEGATTDNLKFEADSDSEDEAAGTGGGDAWGPENADAKGAETLKSSEPEEVSTGW</sequence>
<feature type="domain" description="Helicase ATP-binding" evidence="10">
    <location>
        <begin position="163"/>
        <end position="359"/>
    </location>
</feature>
<feature type="region of interest" description="Disordered" evidence="9">
    <location>
        <begin position="1"/>
        <end position="57"/>
    </location>
</feature>
<accession>A0AAN6UI41</accession>
<dbReference type="SMART" id="SM00487">
    <property type="entry name" value="DEXDc"/>
    <property type="match status" value="1"/>
</dbReference>
<evidence type="ECO:0000256" key="1">
    <source>
        <dbReference type="ARBA" id="ARBA00012552"/>
    </source>
</evidence>
<dbReference type="GO" id="GO:0016787">
    <property type="term" value="F:hydrolase activity"/>
    <property type="evidence" value="ECO:0007669"/>
    <property type="project" value="UniProtKB-KW"/>
</dbReference>
<reference evidence="13" key="1">
    <citation type="journal article" date="2023" name="Mol. Phylogenet. Evol.">
        <title>Genome-scale phylogeny and comparative genomics of the fungal order Sordariales.</title>
        <authorList>
            <person name="Hensen N."/>
            <person name="Bonometti L."/>
            <person name="Westerberg I."/>
            <person name="Brannstrom I.O."/>
            <person name="Guillou S."/>
            <person name="Cros-Aarteil S."/>
            <person name="Calhoun S."/>
            <person name="Haridas S."/>
            <person name="Kuo A."/>
            <person name="Mondo S."/>
            <person name="Pangilinan J."/>
            <person name="Riley R."/>
            <person name="LaButti K."/>
            <person name="Andreopoulos B."/>
            <person name="Lipzen A."/>
            <person name="Chen C."/>
            <person name="Yan M."/>
            <person name="Daum C."/>
            <person name="Ng V."/>
            <person name="Clum A."/>
            <person name="Steindorff A."/>
            <person name="Ohm R.A."/>
            <person name="Martin F."/>
            <person name="Silar P."/>
            <person name="Natvig D.O."/>
            <person name="Lalanne C."/>
            <person name="Gautier V."/>
            <person name="Ament-Velasquez S.L."/>
            <person name="Kruys A."/>
            <person name="Hutchinson M.I."/>
            <person name="Powell A.J."/>
            <person name="Barry K."/>
            <person name="Miller A.N."/>
            <person name="Grigoriev I.V."/>
            <person name="Debuchy R."/>
            <person name="Gladieux P."/>
            <person name="Hiltunen Thoren M."/>
            <person name="Johannesson H."/>
        </authorList>
    </citation>
    <scope>NUCLEOTIDE SEQUENCE</scope>
    <source>
        <strain evidence="13">CBS 123565</strain>
    </source>
</reference>
<dbReference type="Pfam" id="PF00271">
    <property type="entry name" value="Helicase_C"/>
    <property type="match status" value="1"/>
</dbReference>
<keyword evidence="5 8" id="KW-0067">ATP-binding</keyword>
<dbReference type="PROSITE" id="PS51192">
    <property type="entry name" value="HELICASE_ATP_BIND_1"/>
    <property type="match status" value="1"/>
</dbReference>
<evidence type="ECO:0000256" key="6">
    <source>
        <dbReference type="ARBA" id="ARBA00047984"/>
    </source>
</evidence>
<organism evidence="13 14">
    <name type="scientific">Trichocladium antarcticum</name>
    <dbReference type="NCBI Taxonomy" id="1450529"/>
    <lineage>
        <taxon>Eukaryota</taxon>
        <taxon>Fungi</taxon>
        <taxon>Dikarya</taxon>
        <taxon>Ascomycota</taxon>
        <taxon>Pezizomycotina</taxon>
        <taxon>Sordariomycetes</taxon>
        <taxon>Sordariomycetidae</taxon>
        <taxon>Sordariales</taxon>
        <taxon>Chaetomiaceae</taxon>
        <taxon>Trichocladium</taxon>
    </lineage>
</organism>
<dbReference type="PANTHER" id="PTHR47958">
    <property type="entry name" value="ATP-DEPENDENT RNA HELICASE DBP3"/>
    <property type="match status" value="1"/>
</dbReference>
<dbReference type="InterPro" id="IPR027417">
    <property type="entry name" value="P-loop_NTPase"/>
</dbReference>